<evidence type="ECO:0000313" key="3">
    <source>
        <dbReference type="Proteomes" id="UP001065549"/>
    </source>
</evidence>
<evidence type="ECO:0000259" key="1">
    <source>
        <dbReference type="PROSITE" id="PS50943"/>
    </source>
</evidence>
<gene>
    <name evidence="2" type="ORF">OBO34_19330</name>
</gene>
<feature type="domain" description="HTH cro/C1-type" evidence="1">
    <location>
        <begin position="50"/>
        <end position="91"/>
    </location>
</feature>
<name>A0A9J6QYA7_9FIRM</name>
<comment type="caution">
    <text evidence="2">The sequence shown here is derived from an EMBL/GenBank/DDBJ whole genome shotgun (WGS) entry which is preliminary data.</text>
</comment>
<organism evidence="2 3">
    <name type="scientific">Hominibacterium faecale</name>
    <dbReference type="NCBI Taxonomy" id="2839743"/>
    <lineage>
        <taxon>Bacteria</taxon>
        <taxon>Bacillati</taxon>
        <taxon>Bacillota</taxon>
        <taxon>Clostridia</taxon>
        <taxon>Peptostreptococcales</taxon>
        <taxon>Anaerovoracaceae</taxon>
        <taxon>Hominibacterium</taxon>
    </lineage>
</organism>
<reference evidence="2" key="1">
    <citation type="submission" date="2022-09" db="EMBL/GenBank/DDBJ databases">
        <title>Culturomic study of gut microbiota in children with autism spectrum disorder.</title>
        <authorList>
            <person name="Efimov B.A."/>
            <person name="Chaplin A.V."/>
            <person name="Sokolova S.R."/>
            <person name="Pikina A.P."/>
            <person name="Korzhanova M."/>
            <person name="Belova V."/>
            <person name="Korostin D."/>
        </authorList>
    </citation>
    <scope>NUCLEOTIDE SEQUENCE</scope>
    <source>
        <strain evidence="2">ASD5510</strain>
    </source>
</reference>
<proteinExistence type="predicted"/>
<evidence type="ECO:0000313" key="2">
    <source>
        <dbReference type="EMBL" id="MCU7380468.1"/>
    </source>
</evidence>
<dbReference type="RefSeq" id="WP_269478719.1">
    <property type="nucleotide sequence ID" value="NZ_JAOSHN010000010.1"/>
</dbReference>
<dbReference type="PROSITE" id="PS50943">
    <property type="entry name" value="HTH_CROC1"/>
    <property type="match status" value="1"/>
</dbReference>
<dbReference type="CDD" id="cd00093">
    <property type="entry name" value="HTH_XRE"/>
    <property type="match status" value="1"/>
</dbReference>
<dbReference type="Pfam" id="PF01381">
    <property type="entry name" value="HTH_3"/>
    <property type="match status" value="1"/>
</dbReference>
<dbReference type="EMBL" id="JAOSHN010000010">
    <property type="protein sequence ID" value="MCU7380468.1"/>
    <property type="molecule type" value="Genomic_DNA"/>
</dbReference>
<keyword evidence="3" id="KW-1185">Reference proteome</keyword>
<accession>A0A9J6QYA7</accession>
<dbReference type="Proteomes" id="UP001065549">
    <property type="component" value="Unassembled WGS sequence"/>
</dbReference>
<dbReference type="AlphaFoldDB" id="A0A9J6QYA7"/>
<protein>
    <submittedName>
        <fullName evidence="2">Helix-turn-helix domain-containing protein</fullName>
    </submittedName>
</protein>
<dbReference type="InterPro" id="IPR001387">
    <property type="entry name" value="Cro/C1-type_HTH"/>
</dbReference>
<sequence length="174" mass="19683">MKGGDNVGNCREKEEYMGRRPTKAADNQFCKARLAAAEYNERLFAKEGASELLGVSVSTLSDYELGLTKIVPPDMVVKMANLYNAPELENYYCREMCPLGYEMPKVDIQDLDRIAIKALSTFRKLDETEDILLDVAEDGSVSEREVSDLHKILKTLEELESVTQNLKAWVKRNL</sequence>